<accession>A0A409WHA1</accession>
<feature type="region of interest" description="Disordered" evidence="1">
    <location>
        <begin position="1"/>
        <end position="116"/>
    </location>
</feature>
<evidence type="ECO:0008006" key="4">
    <source>
        <dbReference type="Google" id="ProtNLM"/>
    </source>
</evidence>
<dbReference type="OrthoDB" id="5419162at2759"/>
<evidence type="ECO:0000256" key="1">
    <source>
        <dbReference type="SAM" id="MobiDB-lite"/>
    </source>
</evidence>
<feature type="compositionally biased region" description="Basic and acidic residues" evidence="1">
    <location>
        <begin position="101"/>
        <end position="116"/>
    </location>
</feature>
<evidence type="ECO:0000313" key="2">
    <source>
        <dbReference type="EMBL" id="PPQ77865.1"/>
    </source>
</evidence>
<dbReference type="InParanoid" id="A0A409WHA1"/>
<dbReference type="Pfam" id="PF10346">
    <property type="entry name" value="Con-6"/>
    <property type="match status" value="2"/>
</dbReference>
<organism evidence="2 3">
    <name type="scientific">Gymnopilus dilepis</name>
    <dbReference type="NCBI Taxonomy" id="231916"/>
    <lineage>
        <taxon>Eukaryota</taxon>
        <taxon>Fungi</taxon>
        <taxon>Dikarya</taxon>
        <taxon>Basidiomycota</taxon>
        <taxon>Agaricomycotina</taxon>
        <taxon>Agaricomycetes</taxon>
        <taxon>Agaricomycetidae</taxon>
        <taxon>Agaricales</taxon>
        <taxon>Agaricineae</taxon>
        <taxon>Hymenogastraceae</taxon>
        <taxon>Gymnopilus</taxon>
    </lineage>
</organism>
<feature type="compositionally biased region" description="Basic and acidic residues" evidence="1">
    <location>
        <begin position="1"/>
        <end position="12"/>
    </location>
</feature>
<proteinExistence type="predicted"/>
<evidence type="ECO:0000313" key="3">
    <source>
        <dbReference type="Proteomes" id="UP000284706"/>
    </source>
</evidence>
<feature type="compositionally biased region" description="Basic and acidic residues" evidence="1">
    <location>
        <begin position="21"/>
        <end position="31"/>
    </location>
</feature>
<dbReference type="InterPro" id="IPR018824">
    <property type="entry name" value="Conidiation-specific_6"/>
</dbReference>
<dbReference type="FunCoup" id="A0A409WHA1">
    <property type="interactions" value="268"/>
</dbReference>
<sequence length="116" mass="12796">MSSSTTDKKPENVARGLKAAIHNDRNSDEAKQNAAQRLEEMGEEVPADFSNGQDKEYSSKSGSEEYDAGDHAEDDGGDDGKLEGNRRRGYKVTLKNPRVSEQAKEHARKVLDEADE</sequence>
<keyword evidence="3" id="KW-1185">Reference proteome</keyword>
<protein>
    <recommendedName>
        <fullName evidence="4">Conidiation protein 6</fullName>
    </recommendedName>
</protein>
<comment type="caution">
    <text evidence="2">The sequence shown here is derived from an EMBL/GenBank/DDBJ whole genome shotgun (WGS) entry which is preliminary data.</text>
</comment>
<gene>
    <name evidence="2" type="ORF">CVT26_005445</name>
</gene>
<name>A0A409WHA1_9AGAR</name>
<dbReference type="GO" id="GO:0005737">
    <property type="term" value="C:cytoplasm"/>
    <property type="evidence" value="ECO:0007669"/>
    <property type="project" value="TreeGrafter"/>
</dbReference>
<feature type="compositionally biased region" description="Acidic residues" evidence="1">
    <location>
        <begin position="64"/>
        <end position="77"/>
    </location>
</feature>
<dbReference type="InterPro" id="IPR052670">
    <property type="entry name" value="UPF0654_domain"/>
</dbReference>
<dbReference type="PANTHER" id="PTHR36576">
    <property type="entry name" value="UPF0654 PROTEIN C11D3.01C-RELATED"/>
    <property type="match status" value="1"/>
</dbReference>
<reference evidence="2 3" key="1">
    <citation type="journal article" date="2018" name="Evol. Lett.">
        <title>Horizontal gene cluster transfer increased hallucinogenic mushroom diversity.</title>
        <authorList>
            <person name="Reynolds H.T."/>
            <person name="Vijayakumar V."/>
            <person name="Gluck-Thaler E."/>
            <person name="Korotkin H.B."/>
            <person name="Matheny P.B."/>
            <person name="Slot J.C."/>
        </authorList>
    </citation>
    <scope>NUCLEOTIDE SEQUENCE [LARGE SCALE GENOMIC DNA]</scope>
    <source>
        <strain evidence="2 3">SRW20</strain>
    </source>
</reference>
<dbReference type="EMBL" id="NHYE01005073">
    <property type="protein sequence ID" value="PPQ77865.1"/>
    <property type="molecule type" value="Genomic_DNA"/>
</dbReference>
<dbReference type="PANTHER" id="PTHR36576:SF1">
    <property type="entry name" value="UPF0654 PROTEIN C11D3.01C-RELATED"/>
    <property type="match status" value="1"/>
</dbReference>
<dbReference type="AlphaFoldDB" id="A0A409WHA1"/>
<dbReference type="Proteomes" id="UP000284706">
    <property type="component" value="Unassembled WGS sequence"/>
</dbReference>